<dbReference type="AlphaFoldDB" id="A0A5J5AMB9"/>
<dbReference type="InterPro" id="IPR015947">
    <property type="entry name" value="PUA-like_sf"/>
</dbReference>
<dbReference type="EMBL" id="CM018043">
    <property type="protein sequence ID" value="KAA8531434.1"/>
    <property type="molecule type" value="Genomic_DNA"/>
</dbReference>
<name>A0A5J5AMB9_9ASTE</name>
<dbReference type="OrthoDB" id="112749at2759"/>
<dbReference type="Pfam" id="PF04266">
    <property type="entry name" value="ASCH"/>
    <property type="match status" value="1"/>
</dbReference>
<dbReference type="PANTHER" id="PTHR34204:SF2">
    <property type="entry name" value="RNA-BINDING ASCH DOMAIN PROTEIN"/>
    <property type="match status" value="1"/>
</dbReference>
<sequence>MEAQPSSPGVCPLQLKDCMEELLRFTLSSSIDETLGIDIGLSNEYCSNLLRNDPADPDHNSTDFVEGVPPYPLVKHLASLLYQSISSGAICWTNNKMALIHEDSSMKEKEEGWSKLILEKGAELINVLKTIDFELHVQEPFLSQLKDGLKTIEGRCAVGDYNQIGSGSFILFNKFLVLQVQDVRRYASFSEMLEAESLTKVLPGVRTIEEGVQIYKKFYTEEKERSHGVLAIHVTKPAGQLYIPLASILSGLSYEGVQRLLGFVHTAGTIPEALSPPRSTLLSSFMLLHNPNVVP</sequence>
<organism evidence="2 3">
    <name type="scientific">Nyssa sinensis</name>
    <dbReference type="NCBI Taxonomy" id="561372"/>
    <lineage>
        <taxon>Eukaryota</taxon>
        <taxon>Viridiplantae</taxon>
        <taxon>Streptophyta</taxon>
        <taxon>Embryophyta</taxon>
        <taxon>Tracheophyta</taxon>
        <taxon>Spermatophyta</taxon>
        <taxon>Magnoliopsida</taxon>
        <taxon>eudicotyledons</taxon>
        <taxon>Gunneridae</taxon>
        <taxon>Pentapetalae</taxon>
        <taxon>asterids</taxon>
        <taxon>Cornales</taxon>
        <taxon>Nyssaceae</taxon>
        <taxon>Nyssa</taxon>
    </lineage>
</organism>
<dbReference type="CDD" id="cd06555">
    <property type="entry name" value="ASCH_PF0470_like"/>
    <property type="match status" value="1"/>
</dbReference>
<protein>
    <recommendedName>
        <fullName evidence="1">ASCH domain-containing protein</fullName>
    </recommendedName>
</protein>
<dbReference type="SUPFAM" id="SSF88697">
    <property type="entry name" value="PUA domain-like"/>
    <property type="match status" value="1"/>
</dbReference>
<proteinExistence type="predicted"/>
<dbReference type="InterPro" id="IPR007374">
    <property type="entry name" value="ASCH_domain"/>
</dbReference>
<accession>A0A5J5AMB9</accession>
<keyword evidence="3" id="KW-1185">Reference proteome</keyword>
<dbReference type="PANTHER" id="PTHR34204">
    <property type="entry name" value="RNA-BINDING ASCH DOMAIN PROTEIN"/>
    <property type="match status" value="1"/>
</dbReference>
<evidence type="ECO:0000313" key="3">
    <source>
        <dbReference type="Proteomes" id="UP000325577"/>
    </source>
</evidence>
<evidence type="ECO:0000259" key="1">
    <source>
        <dbReference type="SMART" id="SM01022"/>
    </source>
</evidence>
<reference evidence="2 3" key="1">
    <citation type="submission" date="2019-09" db="EMBL/GenBank/DDBJ databases">
        <title>A chromosome-level genome assembly of the Chinese tupelo Nyssa sinensis.</title>
        <authorList>
            <person name="Yang X."/>
            <person name="Kang M."/>
            <person name="Yang Y."/>
            <person name="Xiong H."/>
            <person name="Wang M."/>
            <person name="Zhang Z."/>
            <person name="Wang Z."/>
            <person name="Wu H."/>
            <person name="Ma T."/>
            <person name="Liu J."/>
            <person name="Xi Z."/>
        </authorList>
    </citation>
    <scope>NUCLEOTIDE SEQUENCE [LARGE SCALE GENOMIC DNA]</scope>
    <source>
        <strain evidence="2">J267</strain>
        <tissue evidence="2">Leaf</tissue>
    </source>
</reference>
<dbReference type="Proteomes" id="UP000325577">
    <property type="component" value="Linkage Group LG2"/>
</dbReference>
<gene>
    <name evidence="2" type="ORF">F0562_006213</name>
</gene>
<dbReference type="SMART" id="SM01022">
    <property type="entry name" value="ASCH"/>
    <property type="match status" value="1"/>
</dbReference>
<feature type="domain" description="ASCH" evidence="1">
    <location>
        <begin position="135"/>
        <end position="238"/>
    </location>
</feature>
<evidence type="ECO:0000313" key="2">
    <source>
        <dbReference type="EMBL" id="KAA8531434.1"/>
    </source>
</evidence>
<dbReference type="Gene3D" id="2.30.130.30">
    <property type="entry name" value="Hypothetical protein"/>
    <property type="match status" value="1"/>
</dbReference>